<proteinExistence type="inferred from homology"/>
<keyword evidence="7" id="KW-0862">Zinc</keyword>
<dbReference type="PANTHER" id="PTHR20855">
    <property type="entry name" value="ADIPOR/PROGESTIN RECEPTOR-RELATED"/>
    <property type="match status" value="1"/>
</dbReference>
<reference evidence="9 10" key="1">
    <citation type="submission" date="2020-12" db="EMBL/GenBank/DDBJ databases">
        <title>WGS of Thermoactinomyces spp.</title>
        <authorList>
            <person name="Cheng K."/>
        </authorList>
    </citation>
    <scope>NUCLEOTIDE SEQUENCE [LARGE SCALE GENOMIC DNA]</scope>
    <source>
        <strain evidence="10">CICC 10671\DSM 43846</strain>
    </source>
</reference>
<dbReference type="Proteomes" id="UP000633619">
    <property type="component" value="Unassembled WGS sequence"/>
</dbReference>
<evidence type="ECO:0000256" key="1">
    <source>
        <dbReference type="ARBA" id="ARBA00004651"/>
    </source>
</evidence>
<feature type="binding site" evidence="7">
    <location>
        <position position="61"/>
    </location>
    <ligand>
        <name>Zn(2+)</name>
        <dbReference type="ChEBI" id="CHEBI:29105"/>
    </ligand>
</feature>
<dbReference type="NCBIfam" id="TIGR01065">
    <property type="entry name" value="hlyIII"/>
    <property type="match status" value="1"/>
</dbReference>
<dbReference type="AlphaFoldDB" id="A0A8I1DEN3"/>
<dbReference type="EMBL" id="JAECVW010000003">
    <property type="protein sequence ID" value="MBH8595122.1"/>
    <property type="molecule type" value="Genomic_DNA"/>
</dbReference>
<evidence type="ECO:0000256" key="8">
    <source>
        <dbReference type="SAM" id="Phobius"/>
    </source>
</evidence>
<keyword evidence="10" id="KW-1185">Reference proteome</keyword>
<dbReference type="GO" id="GO:0005886">
    <property type="term" value="C:plasma membrane"/>
    <property type="evidence" value="ECO:0007669"/>
    <property type="project" value="UniProtKB-SubCell"/>
</dbReference>
<feature type="transmembrane region" description="Helical" evidence="8">
    <location>
        <begin position="40"/>
        <end position="60"/>
    </location>
</feature>
<evidence type="ECO:0000256" key="5">
    <source>
        <dbReference type="ARBA" id="ARBA00022989"/>
    </source>
</evidence>
<dbReference type="RefSeq" id="WP_181731435.1">
    <property type="nucleotide sequence ID" value="NZ_JACEIR010000002.1"/>
</dbReference>
<evidence type="ECO:0000313" key="9">
    <source>
        <dbReference type="EMBL" id="MBH8595122.1"/>
    </source>
</evidence>
<evidence type="ECO:0000256" key="7">
    <source>
        <dbReference type="PIRSR" id="PIRSR604254-1"/>
    </source>
</evidence>
<feature type="transmembrane region" description="Helical" evidence="8">
    <location>
        <begin position="129"/>
        <end position="147"/>
    </location>
</feature>
<feature type="binding site" evidence="7">
    <location>
        <position position="194"/>
    </location>
    <ligand>
        <name>Zn(2+)</name>
        <dbReference type="ChEBI" id="CHEBI:29105"/>
    </ligand>
</feature>
<sequence>MKFFKMREPVNTWTHFITFLAAVIGLFFLIGISWPDPSTLVTMTIYGVSVILLYGASSLYHWVVTTPEKELIFRKMDHCAIYLLIAGSYTPVFYYGLDGTFQWVMLSCVWGLSVLGIVLKLFFMHVPRYVSTTFYLTLGWIAVVPFVKLVHALPTGAILLMVLGGVFYTVGAVIYATKWPDFFPGKLGFHEIFHLFIMAGTVVHFAMMVIYILPIGLGNA</sequence>
<comment type="caution">
    <text evidence="9">The sequence shown here is derived from an EMBL/GenBank/DDBJ whole genome shotgun (WGS) entry which is preliminary data.</text>
</comment>
<dbReference type="GO" id="GO:0140911">
    <property type="term" value="F:pore-forming activity"/>
    <property type="evidence" value="ECO:0007669"/>
    <property type="project" value="InterPro"/>
</dbReference>
<accession>A0A8I1DEN3</accession>
<feature type="transmembrane region" description="Helical" evidence="8">
    <location>
        <begin position="103"/>
        <end position="122"/>
    </location>
</feature>
<evidence type="ECO:0000256" key="3">
    <source>
        <dbReference type="ARBA" id="ARBA00022475"/>
    </source>
</evidence>
<keyword evidence="5 8" id="KW-1133">Transmembrane helix</keyword>
<feature type="transmembrane region" description="Helical" evidence="8">
    <location>
        <begin position="12"/>
        <end position="34"/>
    </location>
</feature>
<organism evidence="9 10">
    <name type="scientific">Thermoactinomyces intermedius</name>
    <dbReference type="NCBI Taxonomy" id="2024"/>
    <lineage>
        <taxon>Bacteria</taxon>
        <taxon>Bacillati</taxon>
        <taxon>Bacillota</taxon>
        <taxon>Bacilli</taxon>
        <taxon>Bacillales</taxon>
        <taxon>Thermoactinomycetaceae</taxon>
        <taxon>Thermoactinomyces</taxon>
    </lineage>
</organism>
<evidence type="ECO:0000313" key="10">
    <source>
        <dbReference type="Proteomes" id="UP000633619"/>
    </source>
</evidence>
<dbReference type="Pfam" id="PF03006">
    <property type="entry name" value="HlyIII"/>
    <property type="match status" value="1"/>
</dbReference>
<keyword evidence="7" id="KW-0479">Metal-binding</keyword>
<evidence type="ECO:0000256" key="2">
    <source>
        <dbReference type="ARBA" id="ARBA00008488"/>
    </source>
</evidence>
<keyword evidence="3" id="KW-1003">Cell membrane</keyword>
<feature type="transmembrane region" description="Helical" evidence="8">
    <location>
        <begin position="80"/>
        <end position="97"/>
    </location>
</feature>
<protein>
    <submittedName>
        <fullName evidence="9">Hemolysin III family protein</fullName>
    </submittedName>
</protein>
<evidence type="ECO:0000256" key="4">
    <source>
        <dbReference type="ARBA" id="ARBA00022692"/>
    </source>
</evidence>
<dbReference type="InterPro" id="IPR005744">
    <property type="entry name" value="Hy-lIII"/>
</dbReference>
<keyword evidence="4 8" id="KW-0812">Transmembrane</keyword>
<dbReference type="PANTHER" id="PTHR20855:SF3">
    <property type="entry name" value="LD03007P"/>
    <property type="match status" value="1"/>
</dbReference>
<keyword evidence="6 8" id="KW-0472">Membrane</keyword>
<feature type="transmembrane region" description="Helical" evidence="8">
    <location>
        <begin position="153"/>
        <end position="175"/>
    </location>
</feature>
<comment type="subcellular location">
    <subcellularLocation>
        <location evidence="1">Cell membrane</location>
        <topology evidence="1">Multi-pass membrane protein</topology>
    </subcellularLocation>
</comment>
<dbReference type="InterPro" id="IPR004254">
    <property type="entry name" value="AdipoR/HlyIII-related"/>
</dbReference>
<comment type="similarity">
    <text evidence="2">Belongs to the UPF0073 (Hly-III) family.</text>
</comment>
<feature type="binding site" evidence="7">
    <location>
        <position position="190"/>
    </location>
    <ligand>
        <name>Zn(2+)</name>
        <dbReference type="ChEBI" id="CHEBI:29105"/>
    </ligand>
</feature>
<gene>
    <name evidence="9" type="ORF">I8U20_07240</name>
</gene>
<name>A0A8I1DEN3_THEIN</name>
<feature type="transmembrane region" description="Helical" evidence="8">
    <location>
        <begin position="195"/>
        <end position="217"/>
    </location>
</feature>
<evidence type="ECO:0000256" key="6">
    <source>
        <dbReference type="ARBA" id="ARBA00023136"/>
    </source>
</evidence>
<dbReference type="GO" id="GO:0046872">
    <property type="term" value="F:metal ion binding"/>
    <property type="evidence" value="ECO:0007669"/>
    <property type="project" value="UniProtKB-KW"/>
</dbReference>